<keyword evidence="4" id="KW-1185">Reference proteome</keyword>
<dbReference type="PANTHER" id="PTHR39160:SF4">
    <property type="entry name" value="RESUSCITATION-PROMOTING FACTOR RPFB"/>
    <property type="match status" value="1"/>
</dbReference>
<protein>
    <submittedName>
        <fullName evidence="3">3D domain-containing protein</fullName>
    </submittedName>
</protein>
<evidence type="ECO:0000313" key="3">
    <source>
        <dbReference type="EMBL" id="MFC5713042.1"/>
    </source>
</evidence>
<proteinExistence type="predicted"/>
<organism evidence="3 4">
    <name type="scientific">Thalassorhabdus alkalitolerans</name>
    <dbReference type="NCBI Taxonomy" id="2282697"/>
    <lineage>
        <taxon>Bacteria</taxon>
        <taxon>Bacillati</taxon>
        <taxon>Bacillota</taxon>
        <taxon>Bacilli</taxon>
        <taxon>Bacillales</taxon>
        <taxon>Bacillaceae</taxon>
        <taxon>Thalassorhabdus</taxon>
    </lineage>
</organism>
<dbReference type="InterPro" id="IPR051933">
    <property type="entry name" value="Resuscitation_pf_RpfB"/>
</dbReference>
<dbReference type="CDD" id="cd22786">
    <property type="entry name" value="DPBB_YuiC-like"/>
    <property type="match status" value="1"/>
</dbReference>
<evidence type="ECO:0000259" key="2">
    <source>
        <dbReference type="Pfam" id="PF06725"/>
    </source>
</evidence>
<dbReference type="InterPro" id="IPR010611">
    <property type="entry name" value="3D_dom"/>
</dbReference>
<sequence>MEPMKTVGRRVTMSVLVLAAFMFTVDQISGVQPADISNWLEEQPLPWKAPQVDHIKEAGYKSSRLNYKGSFQDQTGLSSEKETMTLSQQPLKNYPAKHVVATGYTAGPESTGKSPGHPAYGITYSGVEARRDVVSTIAADPEHFPIGTVLYIPEYGYGVVADTGSAIKGMKIDLFYETTDEVFEEWGKRELEVYVIREGKGRLDEQDYIQINSQIKASL</sequence>
<dbReference type="InterPro" id="IPR036908">
    <property type="entry name" value="RlpA-like_sf"/>
</dbReference>
<dbReference type="EMBL" id="JBHSOZ010000003">
    <property type="protein sequence ID" value="MFC5713042.1"/>
    <property type="molecule type" value="Genomic_DNA"/>
</dbReference>
<dbReference type="PANTHER" id="PTHR39160">
    <property type="entry name" value="CELL WALL-BINDING PROTEIN YOCH"/>
    <property type="match status" value="1"/>
</dbReference>
<accession>A0ABW0YNK8</accession>
<feature type="domain" description="3D" evidence="2">
    <location>
        <begin position="135"/>
        <end position="196"/>
    </location>
</feature>
<dbReference type="SUPFAM" id="SSF50685">
    <property type="entry name" value="Barwin-like endoglucanases"/>
    <property type="match status" value="1"/>
</dbReference>
<dbReference type="Gene3D" id="2.40.40.10">
    <property type="entry name" value="RlpA-like domain"/>
    <property type="match status" value="1"/>
</dbReference>
<keyword evidence="1" id="KW-0732">Signal</keyword>
<evidence type="ECO:0000313" key="4">
    <source>
        <dbReference type="Proteomes" id="UP001596142"/>
    </source>
</evidence>
<reference evidence="4" key="1">
    <citation type="journal article" date="2019" name="Int. J. Syst. Evol. Microbiol.">
        <title>The Global Catalogue of Microorganisms (GCM) 10K type strain sequencing project: providing services to taxonomists for standard genome sequencing and annotation.</title>
        <authorList>
            <consortium name="The Broad Institute Genomics Platform"/>
            <consortium name="The Broad Institute Genome Sequencing Center for Infectious Disease"/>
            <person name="Wu L."/>
            <person name="Ma J."/>
        </authorList>
    </citation>
    <scope>NUCLEOTIDE SEQUENCE [LARGE SCALE GENOMIC DNA]</scope>
    <source>
        <strain evidence="4">CECT 7184</strain>
    </source>
</reference>
<evidence type="ECO:0000256" key="1">
    <source>
        <dbReference type="ARBA" id="ARBA00022729"/>
    </source>
</evidence>
<name>A0ABW0YNK8_9BACI</name>
<gene>
    <name evidence="3" type="ORF">ACFPU1_09625</name>
</gene>
<dbReference type="Proteomes" id="UP001596142">
    <property type="component" value="Unassembled WGS sequence"/>
</dbReference>
<comment type="caution">
    <text evidence="3">The sequence shown here is derived from an EMBL/GenBank/DDBJ whole genome shotgun (WGS) entry which is preliminary data.</text>
</comment>
<dbReference type="Pfam" id="PF06725">
    <property type="entry name" value="3D"/>
    <property type="match status" value="1"/>
</dbReference>